<accession>A0A1I3ATM6</accession>
<proteinExistence type="predicted"/>
<feature type="domain" description="DUF1559" evidence="1">
    <location>
        <begin position="27"/>
        <end position="104"/>
    </location>
</feature>
<sequence>MQRWISIAVCLFVALLLFAVIAPATRQARESAGRSQVKNNLKQLGLALHNYHDVFDCFPPGATVDDSGRAHHGWFTFLLPYQASSPLYSWIDFDYPWEHPVNRDLFCRPYFYGELNPGTSWNGTKEGFAVNHYAANPRLLHRNSSVSISDITSGTSHSWAIGEAGGNFVPWAYPFNWREFDGTVGENSDGFGLAKRNGTHMLIADGRVKFFSENISPHVAKELSRCGTPIDPALTAKPDRPFELIQRSNWGRLLKLDHNSESNFSPMVLEITTNPDGMDVAARFCWFDKHTTRRALKLTDIETLVTKCPNVRAVIGPIELDEANSRLLSQLRHLEVLRVIGVEDSEPVLLNIKSFPHLRMLVVGKSETEKLDALRAQLPGIEILTSREWF</sequence>
<organism evidence="2 3">
    <name type="scientific">Planctomicrobium piriforme</name>
    <dbReference type="NCBI Taxonomy" id="1576369"/>
    <lineage>
        <taxon>Bacteria</taxon>
        <taxon>Pseudomonadati</taxon>
        <taxon>Planctomycetota</taxon>
        <taxon>Planctomycetia</taxon>
        <taxon>Planctomycetales</taxon>
        <taxon>Planctomycetaceae</taxon>
        <taxon>Planctomicrobium</taxon>
    </lineage>
</organism>
<dbReference type="PANTHER" id="PTHR30093">
    <property type="entry name" value="GENERAL SECRETION PATHWAY PROTEIN G"/>
    <property type="match status" value="1"/>
</dbReference>
<dbReference type="RefSeq" id="WP_092046688.1">
    <property type="nucleotide sequence ID" value="NZ_FOQD01000001.1"/>
</dbReference>
<dbReference type="SUPFAM" id="SSF54523">
    <property type="entry name" value="Pili subunits"/>
    <property type="match status" value="1"/>
</dbReference>
<dbReference type="STRING" id="1576369.SAMN05421753_10138"/>
<dbReference type="Proteomes" id="UP000199518">
    <property type="component" value="Unassembled WGS sequence"/>
</dbReference>
<protein>
    <recommendedName>
        <fullName evidence="1">DUF1559 domain-containing protein</fullName>
    </recommendedName>
</protein>
<evidence type="ECO:0000313" key="3">
    <source>
        <dbReference type="Proteomes" id="UP000199518"/>
    </source>
</evidence>
<keyword evidence="3" id="KW-1185">Reference proteome</keyword>
<dbReference type="InterPro" id="IPR045584">
    <property type="entry name" value="Pilin-like"/>
</dbReference>
<dbReference type="AlphaFoldDB" id="A0A1I3ATM6"/>
<evidence type="ECO:0000313" key="2">
    <source>
        <dbReference type="EMBL" id="SFH53069.1"/>
    </source>
</evidence>
<dbReference type="EMBL" id="FOQD01000001">
    <property type="protein sequence ID" value="SFH53069.1"/>
    <property type="molecule type" value="Genomic_DNA"/>
</dbReference>
<dbReference type="OrthoDB" id="258182at2"/>
<reference evidence="3" key="1">
    <citation type="submission" date="2016-10" db="EMBL/GenBank/DDBJ databases">
        <authorList>
            <person name="Varghese N."/>
            <person name="Submissions S."/>
        </authorList>
    </citation>
    <scope>NUCLEOTIDE SEQUENCE [LARGE SCALE GENOMIC DNA]</scope>
    <source>
        <strain evidence="3">DSM 26348</strain>
    </source>
</reference>
<dbReference type="Pfam" id="PF07596">
    <property type="entry name" value="SBP_bac_10"/>
    <property type="match status" value="1"/>
</dbReference>
<dbReference type="PANTHER" id="PTHR30093:SF2">
    <property type="entry name" value="TYPE II SECRETION SYSTEM PROTEIN H"/>
    <property type="match status" value="1"/>
</dbReference>
<evidence type="ECO:0000259" key="1">
    <source>
        <dbReference type="Pfam" id="PF07596"/>
    </source>
</evidence>
<dbReference type="InterPro" id="IPR011453">
    <property type="entry name" value="DUF1559"/>
</dbReference>
<gene>
    <name evidence="2" type="ORF">SAMN05421753_10138</name>
</gene>
<name>A0A1I3ATM6_9PLAN</name>